<dbReference type="Pfam" id="PF10367">
    <property type="entry name" value="zf-Vps39_C"/>
    <property type="match status" value="1"/>
</dbReference>
<feature type="domain" description="CNH" evidence="6">
    <location>
        <begin position="24"/>
        <end position="297"/>
    </location>
</feature>
<dbReference type="Pfam" id="PF10366">
    <property type="entry name" value="Vps39_1"/>
    <property type="match status" value="1"/>
</dbReference>
<reference evidence="7 8" key="1">
    <citation type="journal article" date="2020" name="Nature">
        <title>Six reference-quality genomes reveal evolution of bat adaptations.</title>
        <authorList>
            <person name="Jebb D."/>
            <person name="Huang Z."/>
            <person name="Pippel M."/>
            <person name="Hughes G.M."/>
            <person name="Lavrichenko K."/>
            <person name="Devanna P."/>
            <person name="Winkler S."/>
            <person name="Jermiin L.S."/>
            <person name="Skirmuntt E.C."/>
            <person name="Katzourakis A."/>
            <person name="Burkitt-Gray L."/>
            <person name="Ray D.A."/>
            <person name="Sullivan K.A.M."/>
            <person name="Roscito J.G."/>
            <person name="Kirilenko B.M."/>
            <person name="Davalos L.M."/>
            <person name="Corthals A.P."/>
            <person name="Power M.L."/>
            <person name="Jones G."/>
            <person name="Ransome R.D."/>
            <person name="Dechmann D.K.N."/>
            <person name="Locatelli A.G."/>
            <person name="Puechmaille S.J."/>
            <person name="Fedrigo O."/>
            <person name="Jarvis E.D."/>
            <person name="Hiller M."/>
            <person name="Vernes S.C."/>
            <person name="Myers E.W."/>
            <person name="Teeling E.C."/>
        </authorList>
    </citation>
    <scope>NUCLEOTIDE SEQUENCE [LARGE SCALE GENOMIC DNA]</scope>
    <source>
        <strain evidence="7">MRhiFer1</strain>
        <tissue evidence="7">Lung</tissue>
    </source>
</reference>
<evidence type="ECO:0000259" key="6">
    <source>
        <dbReference type="PROSITE" id="PS50219"/>
    </source>
</evidence>
<dbReference type="GO" id="GO:0034058">
    <property type="term" value="P:endosomal vesicle fusion"/>
    <property type="evidence" value="ECO:0007669"/>
    <property type="project" value="TreeGrafter"/>
</dbReference>
<keyword evidence="2" id="KW-0813">Transport</keyword>
<dbReference type="PROSITE" id="PS50236">
    <property type="entry name" value="CHCR"/>
    <property type="match status" value="1"/>
</dbReference>
<evidence type="ECO:0000313" key="7">
    <source>
        <dbReference type="EMBL" id="KAF6321826.1"/>
    </source>
</evidence>
<name>A0A7J7VA39_RHIFE</name>
<proteinExistence type="predicted"/>
<dbReference type="EMBL" id="JACAGC010000014">
    <property type="protein sequence ID" value="KAF6321826.1"/>
    <property type="molecule type" value="Genomic_DNA"/>
</dbReference>
<keyword evidence="7" id="KW-0675">Receptor</keyword>
<comment type="subcellular location">
    <subcellularLocation>
        <location evidence="1">Cytoplasm</location>
    </subcellularLocation>
</comment>
<accession>A0A7J7VA39</accession>
<evidence type="ECO:0000313" key="8">
    <source>
        <dbReference type="Proteomes" id="UP000585614"/>
    </source>
</evidence>
<comment type="caution">
    <text evidence="7">The sequence shown here is derived from an EMBL/GenBank/DDBJ whole genome shotgun (WGS) entry which is preliminary data.</text>
</comment>
<dbReference type="InterPro" id="IPR001180">
    <property type="entry name" value="CNH_dom"/>
</dbReference>
<evidence type="ECO:0000256" key="3">
    <source>
        <dbReference type="ARBA" id="ARBA00022490"/>
    </source>
</evidence>
<dbReference type="PANTHER" id="PTHR12894">
    <property type="entry name" value="CNH DOMAIN CONTAINING"/>
    <property type="match status" value="1"/>
</dbReference>
<dbReference type="GO" id="GO:0016020">
    <property type="term" value="C:membrane"/>
    <property type="evidence" value="ECO:0007669"/>
    <property type="project" value="TreeGrafter"/>
</dbReference>
<dbReference type="PANTHER" id="PTHR12894:SF27">
    <property type="entry name" value="TRANSFORMING GROWTH FACTOR-BETA RECEPTOR-ASSOCIATED PROTEIN 1"/>
    <property type="match status" value="1"/>
</dbReference>
<dbReference type="Pfam" id="PF00780">
    <property type="entry name" value="CNH"/>
    <property type="match status" value="1"/>
</dbReference>
<sequence>MMSTKAFTLVSAVEPELLMGDKERVSIECVECCGKNLYVGTSDGFIYHFLLEERTLPAGTATFTATKQLHKHLGFKKPVSELRAASALNRLLVLCDNSITLVNMLSLEPVPSGARIKGALALALNENPVSADPFCVEVCIISVKRRTIQVFMVYEDRVQIVREVSTPEQPLAVAVDGHFLCLALTTQYIILNYNTGASQDLFPYCSEEKHPIVKRIGRQEFLLAGPGGLGMFATVAGISQRAPVHWSENVLGAAVCFPYVIALDQEFITVHSMLDQQQKQTLPFKEGHILQDFEVSNFSPGRVIVATSKGVYILVPLPLEKQIQDLLASRRVEEALVLAKGARRNIPKEKFQVMYRRILQQAGFIQFAQLQFLEAKELFRSGQLDVRELISLYPFLLPTCSSFTRSHPPLHEYADLNQLTQGDQEKVAKCKRFLMSYLNEVRSTEVANGHREDIDTALLKLYAEADHDSLLDLLVTENACLLTDSAAWLEKHKKYFALGLLYHYNNQDAAAVQLWVDIVNGDIQDSTRADLYEYIVDFLTYSSNQELVWKYADWVLQKSEEVGVQVFTKRSLDEQQENSFNPDDILRCLQKYPKALVKYLEHLVIDRRLQKEEYHTHLAVLYLDAVLQHRAGTSGKSSEVTETQAKLRRLLQKSDLYRVHFLMERVQGAGLPMESAILHGKLEEHQKALHILVHELRDFSGAQDYCLWRSEGRDPHYRQQLFHTLLAMYLSPGPSTPELAVAAVDLLNQHATEFDAAQVLQLLPGTWSVQLLCPFLTGAMRDSVHTRRTAQVAVGLAKSENLIYKYDKMKLKGSSVRLSDKKLCQMCQNPFREPVFVRYPNGGLVHTHCAASRHTNPSSPSPGTRT</sequence>
<organism evidence="7 8">
    <name type="scientific">Rhinolophus ferrumequinum</name>
    <name type="common">Greater horseshoe bat</name>
    <dbReference type="NCBI Taxonomy" id="59479"/>
    <lineage>
        <taxon>Eukaryota</taxon>
        <taxon>Metazoa</taxon>
        <taxon>Chordata</taxon>
        <taxon>Craniata</taxon>
        <taxon>Vertebrata</taxon>
        <taxon>Euteleostomi</taxon>
        <taxon>Mammalia</taxon>
        <taxon>Eutheria</taxon>
        <taxon>Laurasiatheria</taxon>
        <taxon>Chiroptera</taxon>
        <taxon>Yinpterochiroptera</taxon>
        <taxon>Rhinolophoidea</taxon>
        <taxon>Rhinolophidae</taxon>
        <taxon>Rhinolophinae</taxon>
        <taxon>Rhinolophus</taxon>
    </lineage>
</organism>
<dbReference type="GO" id="GO:0006886">
    <property type="term" value="P:intracellular protein transport"/>
    <property type="evidence" value="ECO:0007669"/>
    <property type="project" value="UniProtKB-UniRule"/>
</dbReference>
<keyword evidence="3" id="KW-0963">Cytoplasm</keyword>
<evidence type="ECO:0000256" key="1">
    <source>
        <dbReference type="ARBA" id="ARBA00004496"/>
    </source>
</evidence>
<dbReference type="InterPro" id="IPR019452">
    <property type="entry name" value="VPS39/TGF_beta_rcpt-assoc_1"/>
</dbReference>
<dbReference type="GO" id="GO:0006914">
    <property type="term" value="P:autophagy"/>
    <property type="evidence" value="ECO:0007669"/>
    <property type="project" value="TreeGrafter"/>
</dbReference>
<dbReference type="InterPro" id="IPR019453">
    <property type="entry name" value="VPS39/TGFA1_Znf"/>
</dbReference>
<gene>
    <name evidence="7" type="ORF">mRhiFer1_016843</name>
</gene>
<dbReference type="PROSITE" id="PS50219">
    <property type="entry name" value="CNH"/>
    <property type="match status" value="1"/>
</dbReference>
<dbReference type="Proteomes" id="UP000585614">
    <property type="component" value="Unassembled WGS sequence"/>
</dbReference>
<dbReference type="InterPro" id="IPR000547">
    <property type="entry name" value="Clathrin_H-chain/VPS_repeat"/>
</dbReference>
<dbReference type="GO" id="GO:0005737">
    <property type="term" value="C:cytoplasm"/>
    <property type="evidence" value="ECO:0007669"/>
    <property type="project" value="UniProtKB-SubCell"/>
</dbReference>
<evidence type="ECO:0000256" key="5">
    <source>
        <dbReference type="PROSITE-ProRule" id="PRU01006"/>
    </source>
</evidence>
<evidence type="ECO:0000256" key="2">
    <source>
        <dbReference type="ARBA" id="ARBA00022448"/>
    </source>
</evidence>
<dbReference type="InterPro" id="IPR032914">
    <property type="entry name" value="Vam6/VPS39/TRAP1"/>
</dbReference>
<feature type="repeat" description="CHCR" evidence="5">
    <location>
        <begin position="570"/>
        <end position="734"/>
    </location>
</feature>
<evidence type="ECO:0000256" key="4">
    <source>
        <dbReference type="ARBA" id="ARBA00022927"/>
    </source>
</evidence>
<protein>
    <submittedName>
        <fullName evidence="7">Transforming growth factor beta receptor associated protein 1</fullName>
    </submittedName>
</protein>
<dbReference type="AlphaFoldDB" id="A0A7J7VA39"/>
<keyword evidence="4" id="KW-0653">Protein transport</keyword>